<comment type="caution">
    <text evidence="1">The sequence shown here is derived from an EMBL/GenBank/DDBJ whole genome shotgun (WGS) entry which is preliminary data.</text>
</comment>
<evidence type="ECO:0000313" key="2">
    <source>
        <dbReference type="Proteomes" id="UP000610931"/>
    </source>
</evidence>
<accession>A0A8J7LXS7</accession>
<reference evidence="1" key="1">
    <citation type="submission" date="2020-12" db="EMBL/GenBank/DDBJ databases">
        <title>Snuella sp. nov., isolated from sediment in Incheon.</title>
        <authorList>
            <person name="Kim W."/>
        </authorList>
    </citation>
    <scope>NUCLEOTIDE SEQUENCE</scope>
    <source>
        <strain evidence="1">CAU 1569</strain>
    </source>
</reference>
<dbReference type="AlphaFoldDB" id="A0A8J7LXS7"/>
<dbReference type="EMBL" id="JAELVQ010000003">
    <property type="protein sequence ID" value="MBJ6367256.1"/>
    <property type="molecule type" value="Genomic_DNA"/>
</dbReference>
<keyword evidence="2" id="KW-1185">Reference proteome</keyword>
<proteinExistence type="predicted"/>
<dbReference type="Proteomes" id="UP000610931">
    <property type="component" value="Unassembled WGS sequence"/>
</dbReference>
<evidence type="ECO:0000313" key="1">
    <source>
        <dbReference type="EMBL" id="MBJ6367256.1"/>
    </source>
</evidence>
<sequence length="308" mass="35680">MTNHNVAQFLLINADVVKSMGIDSRLALTHYFFKYAEMYTKDLYNNFAFDFLEDILSELFSDEEEKKDAMELIKLGYALVDFSKKKFFESSDLEEILHHIDKVALKEGDIVLKSPTVEKSASRDLCLIAMYIAIRIAYFDKGDYFYQASKQLLLAVCSRLFDGEILFNNKEELLSVLEYAELLNTLDRLNIEVNSTLKKREALHPELSKQANQFFLKSITAKDFKNAVHFSLFVKDITELSKVNMDIYFDQIGGEIKDVINNMEDVNRNEITEIMAYVLLLANYVLYREDFMDLGKDIYLKVVTADII</sequence>
<gene>
    <name evidence="1" type="ORF">JF259_04035</name>
</gene>
<name>A0A8J7LXS7_9FLAO</name>
<protein>
    <submittedName>
        <fullName evidence="1">Uncharacterized protein</fullName>
    </submittedName>
</protein>
<organism evidence="1 2">
    <name type="scientific">Snuella sedimenti</name>
    <dbReference type="NCBI Taxonomy" id="2798802"/>
    <lineage>
        <taxon>Bacteria</taxon>
        <taxon>Pseudomonadati</taxon>
        <taxon>Bacteroidota</taxon>
        <taxon>Flavobacteriia</taxon>
        <taxon>Flavobacteriales</taxon>
        <taxon>Flavobacteriaceae</taxon>
        <taxon>Snuella</taxon>
    </lineage>
</organism>
<dbReference type="RefSeq" id="WP_199113628.1">
    <property type="nucleotide sequence ID" value="NZ_JAELVQ010000003.1"/>
</dbReference>